<proteinExistence type="predicted"/>
<feature type="region of interest" description="Disordered" evidence="1">
    <location>
        <begin position="300"/>
        <end position="331"/>
    </location>
</feature>
<dbReference type="PANTHER" id="PTHR47481">
    <property type="match status" value="1"/>
</dbReference>
<dbReference type="PANTHER" id="PTHR47481:SF31">
    <property type="entry name" value="OS01G0873500 PROTEIN"/>
    <property type="match status" value="1"/>
</dbReference>
<dbReference type="EnsemblPlants" id="evm.model.03.336">
    <property type="protein sequence ID" value="cds.evm.model.03.336"/>
    <property type="gene ID" value="evm.TU.03.336"/>
</dbReference>
<evidence type="ECO:0000256" key="1">
    <source>
        <dbReference type="SAM" id="MobiDB-lite"/>
    </source>
</evidence>
<feature type="compositionally biased region" description="Pro residues" evidence="1">
    <location>
        <begin position="314"/>
        <end position="331"/>
    </location>
</feature>
<protein>
    <submittedName>
        <fullName evidence="2">Uncharacterized protein</fullName>
    </submittedName>
</protein>
<accession>A0A803P8L7</accession>
<keyword evidence="3" id="KW-1185">Reference proteome</keyword>
<dbReference type="Proteomes" id="UP000596661">
    <property type="component" value="Chromosome 3"/>
</dbReference>
<feature type="compositionally biased region" description="Polar residues" evidence="1">
    <location>
        <begin position="217"/>
        <end position="229"/>
    </location>
</feature>
<reference evidence="2" key="2">
    <citation type="submission" date="2021-03" db="UniProtKB">
        <authorList>
            <consortium name="EnsemblPlants"/>
        </authorList>
    </citation>
    <scope>IDENTIFICATION</scope>
</reference>
<dbReference type="Gramene" id="evm.model.03.336">
    <property type="protein sequence ID" value="cds.evm.model.03.336"/>
    <property type="gene ID" value="evm.TU.03.336"/>
</dbReference>
<feature type="compositionally biased region" description="Low complexity" evidence="1">
    <location>
        <begin position="300"/>
        <end position="313"/>
    </location>
</feature>
<evidence type="ECO:0000313" key="3">
    <source>
        <dbReference type="Proteomes" id="UP000596661"/>
    </source>
</evidence>
<dbReference type="EMBL" id="UZAU01000251">
    <property type="status" value="NOT_ANNOTATED_CDS"/>
    <property type="molecule type" value="Genomic_DNA"/>
</dbReference>
<evidence type="ECO:0000313" key="2">
    <source>
        <dbReference type="EnsemblPlants" id="cds.evm.model.03.336"/>
    </source>
</evidence>
<reference evidence="2" key="1">
    <citation type="submission" date="2018-11" db="EMBL/GenBank/DDBJ databases">
        <authorList>
            <person name="Grassa J C."/>
        </authorList>
    </citation>
    <scope>NUCLEOTIDE SEQUENCE [LARGE SCALE GENOMIC DNA]</scope>
</reference>
<organism evidence="2 3">
    <name type="scientific">Cannabis sativa</name>
    <name type="common">Hemp</name>
    <name type="synonym">Marijuana</name>
    <dbReference type="NCBI Taxonomy" id="3483"/>
    <lineage>
        <taxon>Eukaryota</taxon>
        <taxon>Viridiplantae</taxon>
        <taxon>Streptophyta</taxon>
        <taxon>Embryophyta</taxon>
        <taxon>Tracheophyta</taxon>
        <taxon>Spermatophyta</taxon>
        <taxon>Magnoliopsida</taxon>
        <taxon>eudicotyledons</taxon>
        <taxon>Gunneridae</taxon>
        <taxon>Pentapetalae</taxon>
        <taxon>rosids</taxon>
        <taxon>fabids</taxon>
        <taxon>Rosales</taxon>
        <taxon>Cannabaceae</taxon>
        <taxon>Cannabis</taxon>
    </lineage>
</organism>
<dbReference type="AlphaFoldDB" id="A0A803P8L7"/>
<name>A0A803P8L7_CANSA</name>
<sequence>MDASSSAKRDSLYREPISFKLSLSSKLNENNFLSLKHQILIVVRGHRLQRFFKPNSAPPEYDTLEDRATNRVSQDYIDWEAQDQLLLSWMLSSMNDQMNTRMIGHETSAEAWIAPQEFFTAQTNSKISHNVTTADHVEAIFNGLGSEYDIFYTSYKMHKEKLTIVELEALLMVQQTRIDKAVKDLDISSLEVNLAHNGRGGFQHNRRGYTANPPVYNGQQTQDSYNSSRDPYGGPNNRGATNHLTPDAQNLITSSEYLGQEQVLAGNGSGYKCLSADGRIYLSRDVSFNEYMFPFASNSFPSSSSQVTSTPTPTASPPLHLPDPQPPPPAVIHPTSRSLNDHIDNVQTTNMDTSSSSAFVFLNAAPAIAISPVAQAPAPINQHPMITRANNGIKKPKAFFTTLLPTKVSEALLDAK</sequence>
<feature type="region of interest" description="Disordered" evidence="1">
    <location>
        <begin position="201"/>
        <end position="245"/>
    </location>
</feature>